<gene>
    <name evidence="3" type="ORF">SMRZ_LOCUS24579</name>
</gene>
<proteinExistence type="predicted"/>
<dbReference type="CDD" id="cd00159">
    <property type="entry name" value="RhoGAP"/>
    <property type="match status" value="1"/>
</dbReference>
<dbReference type="Proteomes" id="UP000277204">
    <property type="component" value="Unassembled WGS sequence"/>
</dbReference>
<feature type="region of interest" description="Disordered" evidence="2">
    <location>
        <begin position="39"/>
        <end position="65"/>
    </location>
</feature>
<dbReference type="STRING" id="48269.A0A183N8F4"/>
<dbReference type="EMBL" id="UZAI01020509">
    <property type="protein sequence ID" value="VDP51835.1"/>
    <property type="molecule type" value="Genomic_DNA"/>
</dbReference>
<evidence type="ECO:0000313" key="3">
    <source>
        <dbReference type="EMBL" id="VDP51835.1"/>
    </source>
</evidence>
<protein>
    <submittedName>
        <fullName evidence="3">Uncharacterized protein</fullName>
    </submittedName>
</protein>
<dbReference type="GO" id="GO:0005737">
    <property type="term" value="C:cytoplasm"/>
    <property type="evidence" value="ECO:0007669"/>
    <property type="project" value="TreeGrafter"/>
</dbReference>
<dbReference type="PROSITE" id="PS50238">
    <property type="entry name" value="RHOGAP"/>
    <property type="match status" value="1"/>
</dbReference>
<dbReference type="Pfam" id="PF00620">
    <property type="entry name" value="RhoGAP"/>
    <property type="match status" value="1"/>
</dbReference>
<dbReference type="InterPro" id="IPR008936">
    <property type="entry name" value="Rho_GTPase_activation_prot"/>
</dbReference>
<dbReference type="SUPFAM" id="SSF48350">
    <property type="entry name" value="GTPase activation domain, GAP"/>
    <property type="match status" value="1"/>
</dbReference>
<evidence type="ECO:0000313" key="4">
    <source>
        <dbReference type="Proteomes" id="UP000277204"/>
    </source>
</evidence>
<accession>A0A183N8F4</accession>
<dbReference type="Gene3D" id="1.10.555.10">
    <property type="entry name" value="Rho GTPase activation protein"/>
    <property type="match status" value="1"/>
</dbReference>
<dbReference type="GO" id="GO:0007165">
    <property type="term" value="P:signal transduction"/>
    <property type="evidence" value="ECO:0007669"/>
    <property type="project" value="InterPro"/>
</dbReference>
<dbReference type="AlphaFoldDB" id="A0A183N8F4"/>
<organism evidence="3 4">
    <name type="scientific">Schistosoma margrebowiei</name>
    <dbReference type="NCBI Taxonomy" id="48269"/>
    <lineage>
        <taxon>Eukaryota</taxon>
        <taxon>Metazoa</taxon>
        <taxon>Spiralia</taxon>
        <taxon>Lophotrochozoa</taxon>
        <taxon>Platyhelminthes</taxon>
        <taxon>Trematoda</taxon>
        <taxon>Digenea</taxon>
        <taxon>Strigeidida</taxon>
        <taxon>Schistosomatoidea</taxon>
        <taxon>Schistosomatidae</taxon>
        <taxon>Schistosoma</taxon>
    </lineage>
</organism>
<reference evidence="3 4" key="1">
    <citation type="submission" date="2018-11" db="EMBL/GenBank/DDBJ databases">
        <authorList>
            <consortium name="Pathogen Informatics"/>
        </authorList>
    </citation>
    <scope>NUCLEOTIDE SEQUENCE [LARGE SCALE GENOMIC DNA]</scope>
    <source>
        <strain evidence="3 4">Zambia</strain>
    </source>
</reference>
<evidence type="ECO:0000256" key="2">
    <source>
        <dbReference type="SAM" id="MobiDB-lite"/>
    </source>
</evidence>
<dbReference type="GO" id="GO:0005096">
    <property type="term" value="F:GTPase activator activity"/>
    <property type="evidence" value="ECO:0007669"/>
    <property type="project" value="UniProtKB-KW"/>
</dbReference>
<keyword evidence="1" id="KW-0343">GTPase activation</keyword>
<dbReference type="InterPro" id="IPR000198">
    <property type="entry name" value="RhoGAP_dom"/>
</dbReference>
<evidence type="ECO:0000256" key="1">
    <source>
        <dbReference type="ARBA" id="ARBA00022468"/>
    </source>
</evidence>
<name>A0A183N8F4_9TREM</name>
<dbReference type="InterPro" id="IPR050729">
    <property type="entry name" value="Rho-GAP"/>
</dbReference>
<dbReference type="PANTHER" id="PTHR23176">
    <property type="entry name" value="RHO/RAC/CDC GTPASE-ACTIVATING PROTEIN"/>
    <property type="match status" value="1"/>
</dbReference>
<keyword evidence="4" id="KW-1185">Reference proteome</keyword>
<dbReference type="PANTHER" id="PTHR23176:SF129">
    <property type="entry name" value="RHO GTPASE ACTIVATING PROTEIN AT 16F, ISOFORM E-RELATED"/>
    <property type="match status" value="1"/>
</dbReference>
<sequence>MRGNKRKLDTSRLTSRLGKDSGDSTLDIFSAHRNLLSLHSDSDSDTETTDLPLNTTGRNSTSFGAITAGSSSGGIGNTTNSSGNNNSLSGCGVASGIVSTSSNVLSTIVEFGSNLFRPDSKKSIRNKRSTTNSLSNSSVPPINPIDNLETIAIHEANLEREYLSACYPVARCIAAIEKQENGLATHGIYRVPASKAKVSNLMDLLQSNQLVSSDQIQNDIDLLSQEHPLTLASLVKTQLIALPEPLLTYNLYPNFVELGKVSWIHLNLQ</sequence>